<name>A0A3P5ZFB6_BRACM</name>
<accession>A0A3P5ZFB6</accession>
<sequence length="223" mass="25039">MEAKSFLLHFILFIVIFSHFSHSTSSRILNKPSNCSSSASLVSRNAERLIKSFNLMPDHDVNVIAKGSPDVPRLIESQINFPETIGIRNTIGGPSVQQFGHYGGYYSLTHTKSAKMFYFFFESRTNNTDPVVIWLSGGPGCSSSVALFYENGPFTISDDLSLSWNDFGWDKVSNLIYVDQPVGTGFSYTSDQSDLRHDETGVSNDLYDFLQAFFKEHPKYAKK</sequence>
<protein>
    <submittedName>
        <fullName evidence="3">Uncharacterized protein</fullName>
    </submittedName>
</protein>
<dbReference type="AlphaFoldDB" id="A0A3P5ZFB6"/>
<evidence type="ECO:0000313" key="3">
    <source>
        <dbReference type="EMBL" id="VDC79196.1"/>
    </source>
</evidence>
<dbReference type="GO" id="GO:0006508">
    <property type="term" value="P:proteolysis"/>
    <property type="evidence" value="ECO:0007669"/>
    <property type="project" value="InterPro"/>
</dbReference>
<dbReference type="PRINTS" id="PR00724">
    <property type="entry name" value="CRBOXYPTASEC"/>
</dbReference>
<dbReference type="PANTHER" id="PTHR11802">
    <property type="entry name" value="SERINE PROTEASE FAMILY S10 SERINE CARBOXYPEPTIDASE"/>
    <property type="match status" value="1"/>
</dbReference>
<dbReference type="SUPFAM" id="SSF53474">
    <property type="entry name" value="alpha/beta-Hydrolases"/>
    <property type="match status" value="1"/>
</dbReference>
<dbReference type="InterPro" id="IPR029058">
    <property type="entry name" value="AB_hydrolase_fold"/>
</dbReference>
<dbReference type="PANTHER" id="PTHR11802:SF307">
    <property type="entry name" value="SERINE CARBOXYPEPTIDASE-LIKE 47"/>
    <property type="match status" value="1"/>
</dbReference>
<dbReference type="InterPro" id="IPR001563">
    <property type="entry name" value="Peptidase_S10"/>
</dbReference>
<dbReference type="Gene3D" id="3.40.50.1820">
    <property type="entry name" value="alpha/beta hydrolase"/>
    <property type="match status" value="1"/>
</dbReference>
<keyword evidence="2" id="KW-0732">Signal</keyword>
<dbReference type="EMBL" id="LR031572">
    <property type="protein sequence ID" value="VDC79196.1"/>
    <property type="molecule type" value="Genomic_DNA"/>
</dbReference>
<evidence type="ECO:0000256" key="2">
    <source>
        <dbReference type="SAM" id="SignalP"/>
    </source>
</evidence>
<feature type="signal peptide" evidence="2">
    <location>
        <begin position="1"/>
        <end position="26"/>
    </location>
</feature>
<evidence type="ECO:0000256" key="1">
    <source>
        <dbReference type="ARBA" id="ARBA00009431"/>
    </source>
</evidence>
<reference evidence="3" key="1">
    <citation type="submission" date="2018-11" db="EMBL/GenBank/DDBJ databases">
        <authorList>
            <consortium name="Genoscope - CEA"/>
            <person name="William W."/>
        </authorList>
    </citation>
    <scope>NUCLEOTIDE SEQUENCE</scope>
</reference>
<organism evidence="3">
    <name type="scientific">Brassica campestris</name>
    <name type="common">Field mustard</name>
    <dbReference type="NCBI Taxonomy" id="3711"/>
    <lineage>
        <taxon>Eukaryota</taxon>
        <taxon>Viridiplantae</taxon>
        <taxon>Streptophyta</taxon>
        <taxon>Embryophyta</taxon>
        <taxon>Tracheophyta</taxon>
        <taxon>Spermatophyta</taxon>
        <taxon>Magnoliopsida</taxon>
        <taxon>eudicotyledons</taxon>
        <taxon>Gunneridae</taxon>
        <taxon>Pentapetalae</taxon>
        <taxon>rosids</taxon>
        <taxon>malvids</taxon>
        <taxon>Brassicales</taxon>
        <taxon>Brassicaceae</taxon>
        <taxon>Brassiceae</taxon>
        <taxon>Brassica</taxon>
    </lineage>
</organism>
<proteinExistence type="inferred from homology"/>
<gene>
    <name evidence="3" type="ORF">BRAA03T10414Z</name>
</gene>
<comment type="similarity">
    <text evidence="1">Belongs to the peptidase S10 family.</text>
</comment>
<dbReference type="GO" id="GO:0004185">
    <property type="term" value="F:serine-type carboxypeptidase activity"/>
    <property type="evidence" value="ECO:0007669"/>
    <property type="project" value="InterPro"/>
</dbReference>
<feature type="chain" id="PRO_5018179125" evidence="2">
    <location>
        <begin position="27"/>
        <end position="223"/>
    </location>
</feature>
<dbReference type="Pfam" id="PF00450">
    <property type="entry name" value="Peptidase_S10"/>
    <property type="match status" value="1"/>
</dbReference>